<dbReference type="InterPro" id="IPR023166">
    <property type="entry name" value="BaiN-like_dom_sf"/>
</dbReference>
<accession>A0AB38A7Y3</accession>
<dbReference type="InterPro" id="IPR057661">
    <property type="entry name" value="RsdA/BaiN/AoA(So)_Rossmann"/>
</dbReference>
<dbReference type="EMBL" id="FNSH01000001">
    <property type="protein sequence ID" value="SEB99233.1"/>
    <property type="molecule type" value="Genomic_DNA"/>
</dbReference>
<comment type="cofactor">
    <cofactor evidence="1">
        <name>FAD</name>
        <dbReference type="ChEBI" id="CHEBI:57692"/>
    </cofactor>
</comment>
<dbReference type="Pfam" id="PF22780">
    <property type="entry name" value="HI0933_like_1st"/>
    <property type="match status" value="1"/>
</dbReference>
<dbReference type="Gene3D" id="2.40.30.10">
    <property type="entry name" value="Translation factors"/>
    <property type="match status" value="1"/>
</dbReference>
<protein>
    <recommendedName>
        <fullName evidence="8">Flavoprotein, HI0933 family</fullName>
    </recommendedName>
</protein>
<evidence type="ECO:0000259" key="5">
    <source>
        <dbReference type="Pfam" id="PF22780"/>
    </source>
</evidence>
<evidence type="ECO:0000313" key="6">
    <source>
        <dbReference type="EMBL" id="SEB99233.1"/>
    </source>
</evidence>
<comment type="caution">
    <text evidence="6">The sequence shown here is derived from an EMBL/GenBank/DDBJ whole genome shotgun (WGS) entry which is preliminary data.</text>
</comment>
<evidence type="ECO:0000313" key="7">
    <source>
        <dbReference type="Proteomes" id="UP000183687"/>
    </source>
</evidence>
<evidence type="ECO:0000256" key="3">
    <source>
        <dbReference type="ARBA" id="ARBA00022827"/>
    </source>
</evidence>
<organism evidence="6 7">
    <name type="scientific">Atopobium minutum</name>
    <dbReference type="NCBI Taxonomy" id="1381"/>
    <lineage>
        <taxon>Bacteria</taxon>
        <taxon>Bacillati</taxon>
        <taxon>Actinomycetota</taxon>
        <taxon>Coriobacteriia</taxon>
        <taxon>Coriobacteriales</taxon>
        <taxon>Atopobiaceae</taxon>
        <taxon>Atopobium</taxon>
    </lineage>
</organism>
<dbReference type="PRINTS" id="PR00368">
    <property type="entry name" value="FADPNR"/>
</dbReference>
<name>A0AB38A7Y3_9ACTN</name>
<dbReference type="InterPro" id="IPR055178">
    <property type="entry name" value="RsdA/BaiN/AoA(So)-like_dom"/>
</dbReference>
<keyword evidence="3" id="KW-0274">FAD</keyword>
<gene>
    <name evidence="6" type="ORF">SAMN04489746_1398</name>
</gene>
<evidence type="ECO:0008006" key="8">
    <source>
        <dbReference type="Google" id="ProtNLM"/>
    </source>
</evidence>
<keyword evidence="2" id="KW-0285">Flavoprotein</keyword>
<evidence type="ECO:0000256" key="1">
    <source>
        <dbReference type="ARBA" id="ARBA00001974"/>
    </source>
</evidence>
<dbReference type="NCBIfam" id="TIGR00275">
    <property type="entry name" value="aminoacetone oxidase family FAD-binding enzyme"/>
    <property type="match status" value="1"/>
</dbReference>
<dbReference type="Gene3D" id="1.10.8.260">
    <property type="entry name" value="HI0933 insert domain-like"/>
    <property type="match status" value="1"/>
</dbReference>
<dbReference type="InterPro" id="IPR004792">
    <property type="entry name" value="BaiN-like"/>
</dbReference>
<dbReference type="Gene3D" id="3.50.50.60">
    <property type="entry name" value="FAD/NAD(P)-binding domain"/>
    <property type="match status" value="1"/>
</dbReference>
<sequence length="419" mass="44796">MAISKASARKKQRAQARAAARHVQLLPVYDVIVLGGGAAGLVCAITAAEAGAATLLIEKDYECGRTILATGNGRCNFTNLYLEAKYFNKPDFVEPVLGATPLKDILDFFRESGLMWTQKEGRLYPRSLSAASVRAVLLHRAQRAGVVVACCREVQTTCYDRTSGLYQLSVQEIFDEHSPGKQIQLGAPKLIVASGGGSCGFLDSLGLSRIDTRPGLCALSCKPSLLNQLDGKRSQASLALFKGPFPHMIEKGEVLFRSYGLSGIAVFNLSRTAEPGDVIEIDLVPEYSEGEIGQRIFELGTQDTSYDGILDPAIAQVVLRMAHDASEQNLAHFIKHVPTVVSSLADTAHAQVTRGGFACSSFDPTNLEARDYPGLYCVGEALDIDGACGGFNLSWAWKSGMVAGAHAASSPASKPDSHQ</sequence>
<dbReference type="InterPro" id="IPR036188">
    <property type="entry name" value="FAD/NAD-bd_sf"/>
</dbReference>
<dbReference type="SUPFAM" id="SSF51905">
    <property type="entry name" value="FAD/NAD(P)-binding domain"/>
    <property type="match status" value="1"/>
</dbReference>
<feature type="domain" description="RsdA/BaiN/AoA(So)-like insert" evidence="5">
    <location>
        <begin position="213"/>
        <end position="321"/>
    </location>
</feature>
<dbReference type="Proteomes" id="UP000183687">
    <property type="component" value="Unassembled WGS sequence"/>
</dbReference>
<dbReference type="Pfam" id="PF03486">
    <property type="entry name" value="HI0933_like"/>
    <property type="match status" value="1"/>
</dbReference>
<dbReference type="PANTHER" id="PTHR42887">
    <property type="entry name" value="OS12G0638800 PROTEIN"/>
    <property type="match status" value="1"/>
</dbReference>
<dbReference type="AlphaFoldDB" id="A0AB38A7Y3"/>
<reference evidence="6 7" key="1">
    <citation type="submission" date="2016-10" db="EMBL/GenBank/DDBJ databases">
        <authorList>
            <person name="Varghese N."/>
            <person name="Submissions S."/>
        </authorList>
    </citation>
    <scope>NUCLEOTIDE SEQUENCE [LARGE SCALE GENOMIC DNA]</scope>
    <source>
        <strain evidence="6 7">DSM 20586</strain>
    </source>
</reference>
<dbReference type="PANTHER" id="PTHR42887:SF2">
    <property type="entry name" value="OS12G0638800 PROTEIN"/>
    <property type="match status" value="1"/>
</dbReference>
<evidence type="ECO:0000256" key="2">
    <source>
        <dbReference type="ARBA" id="ARBA00022630"/>
    </source>
</evidence>
<dbReference type="PRINTS" id="PR00411">
    <property type="entry name" value="PNDRDTASEI"/>
</dbReference>
<feature type="domain" description="RsdA/BaiN/AoA(So)-like Rossmann fold-like" evidence="4">
    <location>
        <begin position="30"/>
        <end position="405"/>
    </location>
</feature>
<dbReference type="RefSeq" id="WP_002563938.1">
    <property type="nucleotide sequence ID" value="NZ_CALJSN010000008.1"/>
</dbReference>
<dbReference type="SUPFAM" id="SSF160996">
    <property type="entry name" value="HI0933 insert domain-like"/>
    <property type="match status" value="1"/>
</dbReference>
<proteinExistence type="predicted"/>
<evidence type="ECO:0000259" key="4">
    <source>
        <dbReference type="Pfam" id="PF03486"/>
    </source>
</evidence>